<evidence type="ECO:0000256" key="4">
    <source>
        <dbReference type="ARBA" id="ARBA00022553"/>
    </source>
</evidence>
<accession>A0A9D2LYD0</accession>
<dbReference type="PANTHER" id="PTHR45436">
    <property type="entry name" value="SENSOR HISTIDINE KINASE YKOH"/>
    <property type="match status" value="1"/>
</dbReference>
<sequence length="455" mass="49905">MKKLSIQTRLVLFHTAAMTLVVALVLGLLFSLSSQEILTSAQATLEERVSQGVEEVEYTQGRLEFDSELLSLENGVYLSVYQPGDSSMLYGRLPYGFAYTLPLSDGELRTVTAGGTEYSVLDLQFPVEGYGTLVMRGVVSLTAAERDFRATLRLALVLLPLLVALTALCGYLFSRRALRPVAQITRTVQNIQQERDLSKRVRLGEGRDEIYTLAQTFDSLLDQVEASFRREKQFTSDVAHELRTPLSVALMQCEELLAREDMPPEARQQVEVIRRKVDAMAGMVSQLLLLSRADQGREKLALEELDLSELSELVAQEFAELAGEKGIALAADIQPGVAITGDQTLLLRLWGNLLQNAVTYGKEGGHIWMKLSAGEGMATLQVRDDGVGIAPDQLPKIWERFYQVDPARSGESSGLGLSMVRWIVQAHGGTIQAESALGEGSTFTARLPLGGPEGK</sequence>
<proteinExistence type="predicted"/>
<dbReference type="SUPFAM" id="SSF47384">
    <property type="entry name" value="Homodimeric domain of signal transducing histidine kinase"/>
    <property type="match status" value="1"/>
</dbReference>
<evidence type="ECO:0000259" key="12">
    <source>
        <dbReference type="PROSITE" id="PS50109"/>
    </source>
</evidence>
<dbReference type="InterPro" id="IPR036097">
    <property type="entry name" value="HisK_dim/P_sf"/>
</dbReference>
<evidence type="ECO:0000256" key="9">
    <source>
        <dbReference type="ARBA" id="ARBA00023012"/>
    </source>
</evidence>
<evidence type="ECO:0000256" key="2">
    <source>
        <dbReference type="ARBA" id="ARBA00004370"/>
    </source>
</evidence>
<feature type="domain" description="HAMP" evidence="13">
    <location>
        <begin position="175"/>
        <end position="229"/>
    </location>
</feature>
<keyword evidence="10 11" id="KW-0472">Membrane</keyword>
<keyword evidence="7 14" id="KW-0418">Kinase</keyword>
<keyword evidence="6 11" id="KW-0812">Transmembrane</keyword>
<dbReference type="GO" id="GO:0005886">
    <property type="term" value="C:plasma membrane"/>
    <property type="evidence" value="ECO:0007669"/>
    <property type="project" value="TreeGrafter"/>
</dbReference>
<dbReference type="InterPro" id="IPR050428">
    <property type="entry name" value="TCS_sensor_his_kinase"/>
</dbReference>
<dbReference type="SMART" id="SM00387">
    <property type="entry name" value="HATPase_c"/>
    <property type="match status" value="1"/>
</dbReference>
<evidence type="ECO:0000259" key="13">
    <source>
        <dbReference type="PROSITE" id="PS50885"/>
    </source>
</evidence>
<dbReference type="CDD" id="cd00075">
    <property type="entry name" value="HATPase"/>
    <property type="match status" value="1"/>
</dbReference>
<dbReference type="Pfam" id="PF02518">
    <property type="entry name" value="HATPase_c"/>
    <property type="match status" value="1"/>
</dbReference>
<evidence type="ECO:0000256" key="3">
    <source>
        <dbReference type="ARBA" id="ARBA00012438"/>
    </source>
</evidence>
<dbReference type="AlphaFoldDB" id="A0A9D2LYD0"/>
<dbReference type="SMART" id="SM00388">
    <property type="entry name" value="HisKA"/>
    <property type="match status" value="1"/>
</dbReference>
<evidence type="ECO:0000256" key="10">
    <source>
        <dbReference type="ARBA" id="ARBA00023136"/>
    </source>
</evidence>
<dbReference type="InterPro" id="IPR036890">
    <property type="entry name" value="HATPase_C_sf"/>
</dbReference>
<dbReference type="InterPro" id="IPR003660">
    <property type="entry name" value="HAMP_dom"/>
</dbReference>
<dbReference type="InterPro" id="IPR003594">
    <property type="entry name" value="HATPase_dom"/>
</dbReference>
<comment type="subcellular location">
    <subcellularLocation>
        <location evidence="2">Membrane</location>
    </subcellularLocation>
</comment>
<dbReference type="EMBL" id="DWXZ01000121">
    <property type="protein sequence ID" value="HJB37555.1"/>
    <property type="molecule type" value="Genomic_DNA"/>
</dbReference>
<comment type="caution">
    <text evidence="14">The sequence shown here is derived from an EMBL/GenBank/DDBJ whole genome shotgun (WGS) entry which is preliminary data.</text>
</comment>
<dbReference type="GO" id="GO:0000155">
    <property type="term" value="F:phosphorelay sensor kinase activity"/>
    <property type="evidence" value="ECO:0007669"/>
    <property type="project" value="InterPro"/>
</dbReference>
<feature type="transmembrane region" description="Helical" evidence="11">
    <location>
        <begin position="12"/>
        <end position="32"/>
    </location>
</feature>
<dbReference type="PROSITE" id="PS50109">
    <property type="entry name" value="HIS_KIN"/>
    <property type="match status" value="1"/>
</dbReference>
<dbReference type="InterPro" id="IPR005467">
    <property type="entry name" value="His_kinase_dom"/>
</dbReference>
<dbReference type="FunFam" id="3.30.565.10:FF:000006">
    <property type="entry name" value="Sensor histidine kinase WalK"/>
    <property type="match status" value="1"/>
</dbReference>
<dbReference type="InterPro" id="IPR003661">
    <property type="entry name" value="HisK_dim/P_dom"/>
</dbReference>
<keyword evidence="5" id="KW-0808">Transferase</keyword>
<dbReference type="Gene3D" id="6.10.340.10">
    <property type="match status" value="1"/>
</dbReference>
<keyword evidence="4" id="KW-0597">Phosphoprotein</keyword>
<dbReference type="Proteomes" id="UP000824214">
    <property type="component" value="Unassembled WGS sequence"/>
</dbReference>
<evidence type="ECO:0000256" key="11">
    <source>
        <dbReference type="SAM" id="Phobius"/>
    </source>
</evidence>
<reference evidence="14" key="1">
    <citation type="journal article" date="2021" name="PeerJ">
        <title>Extensive microbial diversity within the chicken gut microbiome revealed by metagenomics and culture.</title>
        <authorList>
            <person name="Gilroy R."/>
            <person name="Ravi A."/>
            <person name="Getino M."/>
            <person name="Pursley I."/>
            <person name="Horton D.L."/>
            <person name="Alikhan N.F."/>
            <person name="Baker D."/>
            <person name="Gharbi K."/>
            <person name="Hall N."/>
            <person name="Watson M."/>
            <person name="Adriaenssens E.M."/>
            <person name="Foster-Nyarko E."/>
            <person name="Jarju S."/>
            <person name="Secka A."/>
            <person name="Antonio M."/>
            <person name="Oren A."/>
            <person name="Chaudhuri R.R."/>
            <person name="La Ragione R."/>
            <person name="Hildebrand F."/>
            <person name="Pallen M.J."/>
        </authorList>
    </citation>
    <scope>NUCLEOTIDE SEQUENCE</scope>
    <source>
        <strain evidence="14">ChiBcolR8-3208</strain>
    </source>
</reference>
<dbReference type="CDD" id="cd00082">
    <property type="entry name" value="HisKA"/>
    <property type="match status" value="1"/>
</dbReference>
<gene>
    <name evidence="14" type="ORF">H9942_05755</name>
</gene>
<keyword evidence="9" id="KW-0902">Two-component regulatory system</keyword>
<reference evidence="14" key="2">
    <citation type="submission" date="2021-04" db="EMBL/GenBank/DDBJ databases">
        <authorList>
            <person name="Gilroy R."/>
        </authorList>
    </citation>
    <scope>NUCLEOTIDE SEQUENCE</scope>
    <source>
        <strain evidence="14">ChiBcolR8-3208</strain>
    </source>
</reference>
<dbReference type="SMART" id="SM00304">
    <property type="entry name" value="HAMP"/>
    <property type="match status" value="1"/>
</dbReference>
<evidence type="ECO:0000313" key="14">
    <source>
        <dbReference type="EMBL" id="HJB37555.1"/>
    </source>
</evidence>
<dbReference type="Pfam" id="PF00512">
    <property type="entry name" value="HisKA"/>
    <property type="match status" value="1"/>
</dbReference>
<evidence type="ECO:0000256" key="5">
    <source>
        <dbReference type="ARBA" id="ARBA00022679"/>
    </source>
</evidence>
<evidence type="ECO:0000256" key="7">
    <source>
        <dbReference type="ARBA" id="ARBA00022777"/>
    </source>
</evidence>
<dbReference type="SUPFAM" id="SSF158472">
    <property type="entry name" value="HAMP domain-like"/>
    <property type="match status" value="1"/>
</dbReference>
<dbReference type="CDD" id="cd06225">
    <property type="entry name" value="HAMP"/>
    <property type="match status" value="1"/>
</dbReference>
<evidence type="ECO:0000256" key="8">
    <source>
        <dbReference type="ARBA" id="ARBA00022989"/>
    </source>
</evidence>
<name>A0A9D2LYD0_9FIRM</name>
<feature type="transmembrane region" description="Helical" evidence="11">
    <location>
        <begin position="154"/>
        <end position="173"/>
    </location>
</feature>
<evidence type="ECO:0000313" key="15">
    <source>
        <dbReference type="Proteomes" id="UP000824214"/>
    </source>
</evidence>
<comment type="catalytic activity">
    <reaction evidence="1">
        <text>ATP + protein L-histidine = ADP + protein N-phospho-L-histidine.</text>
        <dbReference type="EC" id="2.7.13.3"/>
    </reaction>
</comment>
<feature type="domain" description="Histidine kinase" evidence="12">
    <location>
        <begin position="237"/>
        <end position="451"/>
    </location>
</feature>
<dbReference type="SUPFAM" id="SSF55874">
    <property type="entry name" value="ATPase domain of HSP90 chaperone/DNA topoisomerase II/histidine kinase"/>
    <property type="match status" value="1"/>
</dbReference>
<dbReference type="PRINTS" id="PR00344">
    <property type="entry name" value="BCTRLSENSOR"/>
</dbReference>
<dbReference type="Gene3D" id="1.10.287.130">
    <property type="match status" value="1"/>
</dbReference>
<protein>
    <recommendedName>
        <fullName evidence="3">histidine kinase</fullName>
        <ecNumber evidence="3">2.7.13.3</ecNumber>
    </recommendedName>
</protein>
<evidence type="ECO:0000256" key="1">
    <source>
        <dbReference type="ARBA" id="ARBA00000085"/>
    </source>
</evidence>
<keyword evidence="8 11" id="KW-1133">Transmembrane helix</keyword>
<dbReference type="EC" id="2.7.13.3" evidence="3"/>
<dbReference type="Pfam" id="PF00672">
    <property type="entry name" value="HAMP"/>
    <property type="match status" value="1"/>
</dbReference>
<organism evidence="14 15">
    <name type="scientific">Candidatus Acutalibacter ornithocaccae</name>
    <dbReference type="NCBI Taxonomy" id="2838416"/>
    <lineage>
        <taxon>Bacteria</taxon>
        <taxon>Bacillati</taxon>
        <taxon>Bacillota</taxon>
        <taxon>Clostridia</taxon>
        <taxon>Eubacteriales</taxon>
        <taxon>Acutalibacteraceae</taxon>
        <taxon>Acutalibacter</taxon>
    </lineage>
</organism>
<dbReference type="PANTHER" id="PTHR45436:SF16">
    <property type="entry name" value="HISTIDINE KINASE"/>
    <property type="match status" value="1"/>
</dbReference>
<dbReference type="PROSITE" id="PS50885">
    <property type="entry name" value="HAMP"/>
    <property type="match status" value="1"/>
</dbReference>
<evidence type="ECO:0000256" key="6">
    <source>
        <dbReference type="ARBA" id="ARBA00022692"/>
    </source>
</evidence>
<dbReference type="InterPro" id="IPR004358">
    <property type="entry name" value="Sig_transdc_His_kin-like_C"/>
</dbReference>
<dbReference type="Gene3D" id="3.30.565.10">
    <property type="entry name" value="Histidine kinase-like ATPase, C-terminal domain"/>
    <property type="match status" value="1"/>
</dbReference>